<dbReference type="InterPro" id="IPR046871">
    <property type="entry name" value="Pro_CA_2"/>
</dbReference>
<evidence type="ECO:0000313" key="1">
    <source>
        <dbReference type="EMBL" id="OGD83341.1"/>
    </source>
</evidence>
<accession>A0A1F5FUQ3</accession>
<dbReference type="Pfam" id="PF20393">
    <property type="entry name" value="Pro_CA_2"/>
    <property type="match status" value="1"/>
</dbReference>
<proteinExistence type="predicted"/>
<name>A0A1F5FUQ3_9BACT</name>
<evidence type="ECO:0008006" key="3">
    <source>
        <dbReference type="Google" id="ProtNLM"/>
    </source>
</evidence>
<dbReference type="EMBL" id="MFAU01000052">
    <property type="protein sequence ID" value="OGD83341.1"/>
    <property type="molecule type" value="Genomic_DNA"/>
</dbReference>
<dbReference type="Proteomes" id="UP000179252">
    <property type="component" value="Unassembled WGS sequence"/>
</dbReference>
<evidence type="ECO:0000313" key="2">
    <source>
        <dbReference type="Proteomes" id="UP000179252"/>
    </source>
</evidence>
<comment type="caution">
    <text evidence="1">The sequence shown here is derived from an EMBL/GenBank/DDBJ whole genome shotgun (WGS) entry which is preliminary data.</text>
</comment>
<gene>
    <name evidence="1" type="ORF">A2165_04345</name>
</gene>
<dbReference type="AlphaFoldDB" id="A0A1F5FUQ3"/>
<reference evidence="1 2" key="1">
    <citation type="journal article" date="2016" name="Nat. Commun.">
        <title>Thousands of microbial genomes shed light on interconnected biogeochemical processes in an aquifer system.</title>
        <authorList>
            <person name="Anantharaman K."/>
            <person name="Brown C.T."/>
            <person name="Hug L.A."/>
            <person name="Sharon I."/>
            <person name="Castelle C.J."/>
            <person name="Probst A.J."/>
            <person name="Thomas B.C."/>
            <person name="Singh A."/>
            <person name="Wilkins M.J."/>
            <person name="Karaoz U."/>
            <person name="Brodie E.L."/>
            <person name="Williams K.H."/>
            <person name="Hubbard S.S."/>
            <person name="Banfield J.F."/>
        </authorList>
    </citation>
    <scope>NUCLEOTIDE SEQUENCE [LARGE SCALE GENOMIC DNA]</scope>
</reference>
<sequence length="120" mass="13753">MPVKHKAKALAIHCIDYRFQTIIEDDLEKRRLKGQFDRISSPGVSQNFEVVDKFAKLSLQLHDPDEILIYEHEDCGAYGDDNSEETHRANAQKLANSLKTAKQELEIKILFVTSKGLRKI</sequence>
<protein>
    <recommendedName>
        <fullName evidence="3">Carbonic anhydrase</fullName>
    </recommendedName>
</protein>
<organism evidence="1 2">
    <name type="scientific">Candidatus Curtissbacteria bacterium RBG_13_40_7</name>
    <dbReference type="NCBI Taxonomy" id="1797706"/>
    <lineage>
        <taxon>Bacteria</taxon>
        <taxon>Candidatus Curtissiibacteriota</taxon>
    </lineage>
</organism>